<dbReference type="PANTHER" id="PTHR38248:SF2">
    <property type="entry name" value="FUNK1 11"/>
    <property type="match status" value="1"/>
</dbReference>
<evidence type="ECO:0000313" key="4">
    <source>
        <dbReference type="Proteomes" id="UP000034164"/>
    </source>
</evidence>
<dbReference type="AlphaFoldDB" id="A0A0G2IY05"/>
<dbReference type="VEuPathDB" id="FungiDB:EMCG_05076"/>
<comment type="caution">
    <text evidence="3">The sequence shown here is derived from an EMBL/GenBank/DDBJ whole genome shotgun (WGS) entry which is preliminary data.</text>
</comment>
<protein>
    <recommendedName>
        <fullName evidence="2">Fungal-type protein kinase domain-containing protein</fullName>
    </recommendedName>
</protein>
<sequence length="699" mass="79826">MYATEQLHEAVCWHGICWNPFNKEFSLMNAFSQPVLVYINVVKMCLKLWSLLIHEANEYRKHVDTILKEELGDLHADIPGFFEAYFGNISGLDSTTRAVLDKCKEGDRPLYNEEKGWRDWPKHAVEKEVLKWLADVIGELVQFAEAHDPAQKIDRRPLAQPTRPLEGYIATRKLDIGFVSDPSATEDSICRWSQILIPGELKNDPKYDSPSRAWLDLGRYAREVLAAQDSRRFVLGFTLCGPFLRLWEFDRLGGIASESLDINTDGLQFITILLGFLLMSPEQLGFDPTIITIGDKRCIEVEKDGRKERLVIDDVIGRARCIAGRATTCWKVHREDDPLSRCQGSAAQHPRTPLVVKDSWQYPERDEEGELLREATESGVTNVARYYHHETVRINSKSDDILGIRRGLSIPRLKSRQGSVKPTTSRSRSCRGRKDQDSAFGPKRSSDCVDTLLPPPPSKRTQSSSPTKPPTNSTPLNRVHRRVTVQDYGKPIYESSSRVALLAGIEGCIKGYDSLYWNAGMIQCDISPRNLLVNEDDDNPSWRAFLIDLDLAIRVERDGFSGARGKTGTRAFMAIGVLYSEKHSYMHDLESFFWVLFWICIHYDGPDKGREVARFEKWNYMDTEELADAKKGVIADESDFLRIAEENFTPYYQPLRSWVNRLRRVVFPDGGRWKKLNPRLSSEMMDVLQRAQSDLNVID</sequence>
<dbReference type="InterPro" id="IPR011009">
    <property type="entry name" value="Kinase-like_dom_sf"/>
</dbReference>
<feature type="compositionally biased region" description="Polar residues" evidence="1">
    <location>
        <begin position="416"/>
        <end position="427"/>
    </location>
</feature>
<feature type="domain" description="Fungal-type protein kinase" evidence="2">
    <location>
        <begin position="173"/>
        <end position="600"/>
    </location>
</feature>
<evidence type="ECO:0000256" key="1">
    <source>
        <dbReference type="SAM" id="MobiDB-lite"/>
    </source>
</evidence>
<feature type="compositionally biased region" description="Low complexity" evidence="1">
    <location>
        <begin position="459"/>
        <end position="475"/>
    </location>
</feature>
<reference evidence="4" key="1">
    <citation type="journal article" date="2015" name="PLoS Genet.">
        <title>The dynamic genome and transcriptome of the human fungal pathogen Blastomyces and close relative Emmonsia.</title>
        <authorList>
            <person name="Munoz J.F."/>
            <person name="Gauthier G.M."/>
            <person name="Desjardins C.A."/>
            <person name="Gallo J.E."/>
            <person name="Holder J."/>
            <person name="Sullivan T.D."/>
            <person name="Marty A.J."/>
            <person name="Carmen J.C."/>
            <person name="Chen Z."/>
            <person name="Ding L."/>
            <person name="Gujja S."/>
            <person name="Magrini V."/>
            <person name="Misas E."/>
            <person name="Mitreva M."/>
            <person name="Priest M."/>
            <person name="Saif S."/>
            <person name="Whiston E.A."/>
            <person name="Young S."/>
            <person name="Zeng Q."/>
            <person name="Goldman W.E."/>
            <person name="Mardis E.R."/>
            <person name="Taylor J.W."/>
            <person name="McEwen J.G."/>
            <person name="Clay O.K."/>
            <person name="Klein B.S."/>
            <person name="Cuomo C.A."/>
        </authorList>
    </citation>
    <scope>NUCLEOTIDE SEQUENCE [LARGE SCALE GENOMIC DNA]</scope>
    <source>
        <strain evidence="4">UAMH 3008</strain>
    </source>
</reference>
<gene>
    <name evidence="3" type="ORF">EMCG_05076</name>
</gene>
<dbReference type="Proteomes" id="UP000034164">
    <property type="component" value="Unassembled WGS sequence"/>
</dbReference>
<dbReference type="EMBL" id="LCZI01001578">
    <property type="protein sequence ID" value="KKZ60154.1"/>
    <property type="molecule type" value="Genomic_DNA"/>
</dbReference>
<dbReference type="InterPro" id="IPR040976">
    <property type="entry name" value="Pkinase_fungal"/>
</dbReference>
<proteinExistence type="predicted"/>
<dbReference type="Pfam" id="PF17667">
    <property type="entry name" value="Pkinase_fungal"/>
    <property type="match status" value="1"/>
</dbReference>
<dbReference type="Gene3D" id="1.10.510.10">
    <property type="entry name" value="Transferase(Phosphotransferase) domain 1"/>
    <property type="match status" value="1"/>
</dbReference>
<feature type="region of interest" description="Disordered" evidence="1">
    <location>
        <begin position="413"/>
        <end position="481"/>
    </location>
</feature>
<evidence type="ECO:0000259" key="2">
    <source>
        <dbReference type="Pfam" id="PF17667"/>
    </source>
</evidence>
<evidence type="ECO:0000313" key="3">
    <source>
        <dbReference type="EMBL" id="KKZ60154.1"/>
    </source>
</evidence>
<dbReference type="SUPFAM" id="SSF56112">
    <property type="entry name" value="Protein kinase-like (PK-like)"/>
    <property type="match status" value="1"/>
</dbReference>
<organism evidence="3 4">
    <name type="scientific">[Emmonsia] crescens</name>
    <dbReference type="NCBI Taxonomy" id="73230"/>
    <lineage>
        <taxon>Eukaryota</taxon>
        <taxon>Fungi</taxon>
        <taxon>Dikarya</taxon>
        <taxon>Ascomycota</taxon>
        <taxon>Pezizomycotina</taxon>
        <taxon>Eurotiomycetes</taxon>
        <taxon>Eurotiomycetidae</taxon>
        <taxon>Onygenales</taxon>
        <taxon>Ajellomycetaceae</taxon>
        <taxon>Emergomyces</taxon>
    </lineage>
</organism>
<dbReference type="PANTHER" id="PTHR38248">
    <property type="entry name" value="FUNK1 6"/>
    <property type="match status" value="1"/>
</dbReference>
<accession>A0A0G2IY05</accession>
<name>A0A0G2IY05_9EURO</name>
<dbReference type="OrthoDB" id="5584477at2759"/>